<sequence length="149" mass="16341">MTKWIAYEESLERPGSSSCPFHPIPKTPRRRRPRAKLLRYPIRIRFSRSRTPARAVETDACRKDLVAGCGGRHRPLGGLLRGHVVTWLAAAPGPNQSALGHRASGASRLPGPLQLDSLDGILERKASDRRAGRPPAARLPSVIGSSRWS</sequence>
<keyword evidence="3" id="KW-1185">Reference proteome</keyword>
<proteinExistence type="predicted"/>
<evidence type="ECO:0000256" key="1">
    <source>
        <dbReference type="SAM" id="MobiDB-lite"/>
    </source>
</evidence>
<evidence type="ECO:0000313" key="3">
    <source>
        <dbReference type="Proteomes" id="UP000298652"/>
    </source>
</evidence>
<reference evidence="2" key="1">
    <citation type="submission" date="2019-03" db="EMBL/GenBank/DDBJ databases">
        <title>WGS assembly of Setaria viridis.</title>
        <authorList>
            <person name="Huang P."/>
            <person name="Jenkins J."/>
            <person name="Grimwood J."/>
            <person name="Barry K."/>
            <person name="Healey A."/>
            <person name="Mamidi S."/>
            <person name="Sreedasyam A."/>
            <person name="Shu S."/>
            <person name="Feldman M."/>
            <person name="Wu J."/>
            <person name="Yu Y."/>
            <person name="Chen C."/>
            <person name="Johnson J."/>
            <person name="Rokhsar D."/>
            <person name="Baxter I."/>
            <person name="Schmutz J."/>
            <person name="Brutnell T."/>
            <person name="Kellogg E."/>
        </authorList>
    </citation>
    <scope>NUCLEOTIDE SEQUENCE [LARGE SCALE GENOMIC DNA]</scope>
</reference>
<dbReference type="EMBL" id="CM016560">
    <property type="protein sequence ID" value="TKV90919.1"/>
    <property type="molecule type" value="Genomic_DNA"/>
</dbReference>
<dbReference type="Proteomes" id="UP000298652">
    <property type="component" value="Chromosome 9"/>
</dbReference>
<organism evidence="2 3">
    <name type="scientific">Setaria viridis</name>
    <name type="common">Green bristlegrass</name>
    <name type="synonym">Setaria italica subsp. viridis</name>
    <dbReference type="NCBI Taxonomy" id="4556"/>
    <lineage>
        <taxon>Eukaryota</taxon>
        <taxon>Viridiplantae</taxon>
        <taxon>Streptophyta</taxon>
        <taxon>Embryophyta</taxon>
        <taxon>Tracheophyta</taxon>
        <taxon>Spermatophyta</taxon>
        <taxon>Magnoliopsida</taxon>
        <taxon>Liliopsida</taxon>
        <taxon>Poales</taxon>
        <taxon>Poaceae</taxon>
        <taxon>PACMAD clade</taxon>
        <taxon>Panicoideae</taxon>
        <taxon>Panicodae</taxon>
        <taxon>Paniceae</taxon>
        <taxon>Cenchrinae</taxon>
        <taxon>Setaria</taxon>
    </lineage>
</organism>
<dbReference type="AlphaFoldDB" id="A0A4U6SQU9"/>
<accession>A0A4U6SQU9</accession>
<gene>
    <name evidence="2" type="ORF">SEVIR_9G060300v2</name>
</gene>
<protein>
    <submittedName>
        <fullName evidence="2">Uncharacterized protein</fullName>
    </submittedName>
</protein>
<feature type="compositionally biased region" description="Basic and acidic residues" evidence="1">
    <location>
        <begin position="121"/>
        <end position="131"/>
    </location>
</feature>
<name>A0A4U6SQU9_SETVI</name>
<evidence type="ECO:0000313" key="2">
    <source>
        <dbReference type="EMBL" id="TKV90919.1"/>
    </source>
</evidence>
<dbReference type="Gramene" id="TKV90919">
    <property type="protein sequence ID" value="TKV90919"/>
    <property type="gene ID" value="SEVIR_9G060300v2"/>
</dbReference>
<feature type="region of interest" description="Disordered" evidence="1">
    <location>
        <begin position="120"/>
        <end position="149"/>
    </location>
</feature>